<name>D6PDY7_9BACT</name>
<dbReference type="AlphaFoldDB" id="D6PDY7"/>
<sequence>MENFCSTKRTNSLTPSNFTARRQTTHGCSHVNVKTLEGGALFVQKHGRAVRELLFTDLELSYSATNISLLASHLVQTPVDMTILQGTAERPESYAIFINSDGTAGVFHAVRAEKLAGWTEWKTTTGATFKSIEAVGSRLFFTVYRDSTYYIEEMGTEENTLDHSSTFVIGSAGTTFTGLSNYASKTVNVRSGNFHMGTFAVTSGGVLELSSGFDTTTITVGYDYDIEVETMPVETVVTSGSLQGKPKRISKVVLGLNSALATSVSNNKLILRQVTDDLSQSPTAVTGKRDFYLLGYNKDATVSITQSDPLPLQVTGLIMEYMY</sequence>
<reference evidence="1" key="1">
    <citation type="journal article" date="2010" name="ISME J.">
        <title>Metagenome of the Mediterranean deep chlorophyll maximum studied by direct and fosmid library 454 pyrosequencing.</title>
        <authorList>
            <person name="Ghai R."/>
            <person name="Martin-Cuadrado A.B."/>
            <person name="Molto A.G."/>
            <person name="Heredia I.G."/>
            <person name="Cabrera R."/>
            <person name="Martin J."/>
            <person name="Verdu M."/>
            <person name="Deschamps P."/>
            <person name="Moreira D."/>
            <person name="Lopez-Garcia P."/>
            <person name="Mira A."/>
            <person name="Rodriguez-Valera F."/>
        </authorList>
    </citation>
    <scope>NUCLEOTIDE SEQUENCE</scope>
</reference>
<proteinExistence type="predicted"/>
<organism evidence="1">
    <name type="scientific">uncultured marine bacterium MedDCM-OCT-S08-C235</name>
    <dbReference type="NCBI Taxonomy" id="743074"/>
    <lineage>
        <taxon>Bacteria</taxon>
        <taxon>environmental samples</taxon>
    </lineage>
</organism>
<dbReference type="EMBL" id="GU943005">
    <property type="protein sequence ID" value="ADD93938.1"/>
    <property type="molecule type" value="Genomic_DNA"/>
</dbReference>
<protein>
    <submittedName>
        <fullName evidence="1">Uncharacterized protein</fullName>
    </submittedName>
</protein>
<accession>D6PDY7</accession>
<evidence type="ECO:0000313" key="1">
    <source>
        <dbReference type="EMBL" id="ADD93938.1"/>
    </source>
</evidence>